<organism evidence="1 2">
    <name type="scientific">Streptomyces kaniharaensis</name>
    <dbReference type="NCBI Taxonomy" id="212423"/>
    <lineage>
        <taxon>Bacteria</taxon>
        <taxon>Bacillati</taxon>
        <taxon>Actinomycetota</taxon>
        <taxon>Actinomycetes</taxon>
        <taxon>Kitasatosporales</taxon>
        <taxon>Streptomycetaceae</taxon>
        <taxon>Streptomyces</taxon>
    </lineage>
</organism>
<dbReference type="GO" id="GO:0016740">
    <property type="term" value="F:transferase activity"/>
    <property type="evidence" value="ECO:0007669"/>
    <property type="project" value="UniProtKB-KW"/>
</dbReference>
<reference evidence="1 2" key="1">
    <citation type="submission" date="2019-09" db="EMBL/GenBank/DDBJ databases">
        <title>Genome Sequences of Streptomyces kaniharaensis ATCC 21070.</title>
        <authorList>
            <person name="Zhu W."/>
            <person name="De Crecy-Lagard V."/>
            <person name="Richards N.G."/>
        </authorList>
    </citation>
    <scope>NUCLEOTIDE SEQUENCE [LARGE SCALE GENOMIC DNA]</scope>
    <source>
        <strain evidence="1 2">SF-557</strain>
    </source>
</reference>
<gene>
    <name evidence="1" type="ORF">F7Q99_11930</name>
</gene>
<evidence type="ECO:0000313" key="2">
    <source>
        <dbReference type="Proteomes" id="UP000450000"/>
    </source>
</evidence>
<accession>A0A6N7KNJ2</accession>
<comment type="caution">
    <text evidence="1">The sequence shown here is derived from an EMBL/GenBank/DDBJ whole genome shotgun (WGS) entry which is preliminary data.</text>
</comment>
<dbReference type="AlphaFoldDB" id="A0A6N7KNJ2"/>
<protein>
    <submittedName>
        <fullName evidence="1">Phosphotransferase</fullName>
    </submittedName>
</protein>
<dbReference type="Proteomes" id="UP000450000">
    <property type="component" value="Unassembled WGS sequence"/>
</dbReference>
<sequence>MDSPFLFARIMLEMSSPPAVRWPSVRPQGVKMTDQENGTPVEEFDTGFLRTAVYRSGAGFHWNRSPGALRAAVLGAPSGPVRAALGTVAGGLLPALPQVRGEERRYRVPARTSAAALLLHPVSTTRTEALVRALAGAGRTLALLHALALPGEQLPRNGPPGPARLDAWMGTGHGPGAAPRLYESLRGVLGPRRWETVRQWCAGLSGGSPGDVLLHGAPGLGSLIVDGRTGAGALLTGEEVSRGPAGFDLGWILGEFTEFRMLREHFGVGSDPARLEAAREALLDGYGSLPDARTVSRTSVLRVFTHAHDFAAYMGWDDQLLFYGRQIAELVDEECAVPAP</sequence>
<keyword evidence="2" id="KW-1185">Reference proteome</keyword>
<dbReference type="SUPFAM" id="SSF56112">
    <property type="entry name" value="Protein kinase-like (PK-like)"/>
    <property type="match status" value="1"/>
</dbReference>
<dbReference type="Gene3D" id="3.90.1200.10">
    <property type="match status" value="1"/>
</dbReference>
<name>A0A6N7KNJ2_9ACTN</name>
<keyword evidence="1" id="KW-0808">Transferase</keyword>
<dbReference type="InterPro" id="IPR011009">
    <property type="entry name" value="Kinase-like_dom_sf"/>
</dbReference>
<evidence type="ECO:0000313" key="1">
    <source>
        <dbReference type="EMBL" id="MQS12981.1"/>
    </source>
</evidence>
<dbReference type="EMBL" id="WBOF01000001">
    <property type="protein sequence ID" value="MQS12981.1"/>
    <property type="molecule type" value="Genomic_DNA"/>
</dbReference>
<dbReference type="OrthoDB" id="3543178at2"/>
<proteinExistence type="predicted"/>